<dbReference type="OrthoDB" id="2771500at2759"/>
<organism evidence="2 3">
    <name type="scientific">Daedalea quercina L-15889</name>
    <dbReference type="NCBI Taxonomy" id="1314783"/>
    <lineage>
        <taxon>Eukaryota</taxon>
        <taxon>Fungi</taxon>
        <taxon>Dikarya</taxon>
        <taxon>Basidiomycota</taxon>
        <taxon>Agaricomycotina</taxon>
        <taxon>Agaricomycetes</taxon>
        <taxon>Polyporales</taxon>
        <taxon>Fomitopsis</taxon>
    </lineage>
</organism>
<accession>A0A165S992</accession>
<evidence type="ECO:0000313" key="3">
    <source>
        <dbReference type="Proteomes" id="UP000076727"/>
    </source>
</evidence>
<reference evidence="2 3" key="1">
    <citation type="journal article" date="2016" name="Mol. Biol. Evol.">
        <title>Comparative Genomics of Early-Diverging Mushroom-Forming Fungi Provides Insights into the Origins of Lignocellulose Decay Capabilities.</title>
        <authorList>
            <person name="Nagy L.G."/>
            <person name="Riley R."/>
            <person name="Tritt A."/>
            <person name="Adam C."/>
            <person name="Daum C."/>
            <person name="Floudas D."/>
            <person name="Sun H."/>
            <person name="Yadav J.S."/>
            <person name="Pangilinan J."/>
            <person name="Larsson K.H."/>
            <person name="Matsuura K."/>
            <person name="Barry K."/>
            <person name="Labutti K."/>
            <person name="Kuo R."/>
            <person name="Ohm R.A."/>
            <person name="Bhattacharya S.S."/>
            <person name="Shirouzu T."/>
            <person name="Yoshinaga Y."/>
            <person name="Martin F.M."/>
            <person name="Grigoriev I.V."/>
            <person name="Hibbett D.S."/>
        </authorList>
    </citation>
    <scope>NUCLEOTIDE SEQUENCE [LARGE SCALE GENOMIC DNA]</scope>
    <source>
        <strain evidence="2 3">L-15889</strain>
    </source>
</reference>
<gene>
    <name evidence="2" type="ORF">DAEQUDRAFT_723763</name>
</gene>
<protein>
    <submittedName>
        <fullName evidence="2">Uncharacterized protein</fullName>
    </submittedName>
</protein>
<dbReference type="Proteomes" id="UP000076727">
    <property type="component" value="Unassembled WGS sequence"/>
</dbReference>
<dbReference type="AlphaFoldDB" id="A0A165S992"/>
<evidence type="ECO:0000313" key="2">
    <source>
        <dbReference type="EMBL" id="KZT71689.1"/>
    </source>
</evidence>
<feature type="coiled-coil region" evidence="1">
    <location>
        <begin position="108"/>
        <end position="135"/>
    </location>
</feature>
<name>A0A165S992_9APHY</name>
<dbReference type="EMBL" id="KV429044">
    <property type="protein sequence ID" value="KZT71689.1"/>
    <property type="molecule type" value="Genomic_DNA"/>
</dbReference>
<proteinExistence type="predicted"/>
<evidence type="ECO:0000256" key="1">
    <source>
        <dbReference type="SAM" id="Coils"/>
    </source>
</evidence>
<dbReference type="STRING" id="1314783.A0A165S992"/>
<keyword evidence="3" id="KW-1185">Reference proteome</keyword>
<sequence length="279" mass="31838">MALPPPYFDATHQTTEHLTSSFESLLNAQNEIQTHFGTVAERLATIPKIGPHHPLTEEWNTLRQLHKEIHRNSQTQAGRCAAFLSHFSEVIVPLSQSQKSSCDRQLLARRFVEKIDEYKRDAEQCSRQFDNLKMRIEGFRHKCGRQAKGSKGFWSKVKECCAAIGRAIGVLLNHFITMLRKILSALQSMHMSLGPLSLDVYFNEYSRLPEEHEMTRRGFAKNIDSTARELESKLGGFEFAWDVVRKSCDLLQTQLALADTVTESPVYFRVGAPLDLLYL</sequence>
<keyword evidence="1" id="KW-0175">Coiled coil</keyword>